<feature type="region of interest" description="Disordered" evidence="1">
    <location>
        <begin position="44"/>
        <end position="95"/>
    </location>
</feature>
<feature type="compositionally biased region" description="Low complexity" evidence="1">
    <location>
        <begin position="80"/>
        <end position="95"/>
    </location>
</feature>
<keyword evidence="2" id="KW-0472">Membrane</keyword>
<feature type="region of interest" description="Disordered" evidence="1">
    <location>
        <begin position="1"/>
        <end position="30"/>
    </location>
</feature>
<proteinExistence type="predicted"/>
<feature type="compositionally biased region" description="Low complexity" evidence="1">
    <location>
        <begin position="1"/>
        <end position="29"/>
    </location>
</feature>
<organism evidence="3 4">
    <name type="scientific">Reticulomyxa filosa</name>
    <dbReference type="NCBI Taxonomy" id="46433"/>
    <lineage>
        <taxon>Eukaryota</taxon>
        <taxon>Sar</taxon>
        <taxon>Rhizaria</taxon>
        <taxon>Retaria</taxon>
        <taxon>Foraminifera</taxon>
        <taxon>Monothalamids</taxon>
        <taxon>Reticulomyxidae</taxon>
        <taxon>Reticulomyxa</taxon>
    </lineage>
</organism>
<comment type="caution">
    <text evidence="3">The sequence shown here is derived from an EMBL/GenBank/DDBJ whole genome shotgun (WGS) entry which is preliminary data.</text>
</comment>
<gene>
    <name evidence="3" type="ORF">RFI_09978</name>
</gene>
<feature type="transmembrane region" description="Helical" evidence="2">
    <location>
        <begin position="182"/>
        <end position="202"/>
    </location>
</feature>
<evidence type="ECO:0000256" key="1">
    <source>
        <dbReference type="SAM" id="MobiDB-lite"/>
    </source>
</evidence>
<accession>X6NN62</accession>
<keyword evidence="4" id="KW-1185">Reference proteome</keyword>
<evidence type="ECO:0000313" key="3">
    <source>
        <dbReference type="EMBL" id="ETO27154.1"/>
    </source>
</evidence>
<evidence type="ECO:0000313" key="4">
    <source>
        <dbReference type="Proteomes" id="UP000023152"/>
    </source>
</evidence>
<keyword evidence="2" id="KW-1133">Transmembrane helix</keyword>
<dbReference type="AlphaFoldDB" id="X6NN62"/>
<keyword evidence="2" id="KW-0812">Transmembrane</keyword>
<dbReference type="EMBL" id="ASPP01007429">
    <property type="protein sequence ID" value="ETO27154.1"/>
    <property type="molecule type" value="Genomic_DNA"/>
</dbReference>
<sequence>MSSQNNNNNNNNDNDNSNNSSNDQNTSNSGIQRRNLSDLLRQLAARSSSAQGQGALTSNTQDDNQSTSTSSEDNAGQATSNEESSGNNNNNNNSNRNITSVMGWWNRFAAMEEEIVRTRQLDMVDRVNEETSNQDIITARDQLKQWIGTRIATSESDSKTEQRDPMDVLLGRPSRPHLPRNFYHMTAYVCVLCVVCVWNICIRIRKNQIFCFFFLRKPKHN</sequence>
<name>X6NN62_RETFI</name>
<evidence type="ECO:0000256" key="2">
    <source>
        <dbReference type="SAM" id="Phobius"/>
    </source>
</evidence>
<dbReference type="Proteomes" id="UP000023152">
    <property type="component" value="Unassembled WGS sequence"/>
</dbReference>
<feature type="compositionally biased region" description="Low complexity" evidence="1">
    <location>
        <begin position="44"/>
        <end position="71"/>
    </location>
</feature>
<protein>
    <submittedName>
        <fullName evidence="3">RGS domain-containing protein</fullName>
    </submittedName>
</protein>
<reference evidence="3 4" key="1">
    <citation type="journal article" date="2013" name="Curr. Biol.">
        <title>The Genome of the Foraminiferan Reticulomyxa filosa.</title>
        <authorList>
            <person name="Glockner G."/>
            <person name="Hulsmann N."/>
            <person name="Schleicher M."/>
            <person name="Noegel A.A."/>
            <person name="Eichinger L."/>
            <person name="Gallinger C."/>
            <person name="Pawlowski J."/>
            <person name="Sierra R."/>
            <person name="Euteneuer U."/>
            <person name="Pillet L."/>
            <person name="Moustafa A."/>
            <person name="Platzer M."/>
            <person name="Groth M."/>
            <person name="Szafranski K."/>
            <person name="Schliwa M."/>
        </authorList>
    </citation>
    <scope>NUCLEOTIDE SEQUENCE [LARGE SCALE GENOMIC DNA]</scope>
</reference>